<reference evidence="8" key="1">
    <citation type="journal article" date="2019" name="Gigascience">
        <title>De novo genome assembly of the endangered Acer yangbiense, a plant species with extremely small populations endemic to Yunnan Province, China.</title>
        <authorList>
            <person name="Yang J."/>
            <person name="Wariss H.M."/>
            <person name="Tao L."/>
            <person name="Zhang R."/>
            <person name="Yun Q."/>
            <person name="Hollingsworth P."/>
            <person name="Dao Z."/>
            <person name="Luo G."/>
            <person name="Guo H."/>
            <person name="Ma Y."/>
            <person name="Sun W."/>
        </authorList>
    </citation>
    <scope>NUCLEOTIDE SEQUENCE [LARGE SCALE GENOMIC DNA]</scope>
    <source>
        <strain evidence="8">cv. Malutang</strain>
    </source>
</reference>
<sequence length="468" mass="51945">MTEEKHNIAMMPSPGMGHLIPLIELAKQLVLRHEFSVTFIVPTVSPVPKALKTLLENLPQGMDYLLLPPVHFDEEVRGGNQIILTIIRSLSSIRDVLMSLVTKTRLTALIVDMFGIDAFDIAKEFNIPSYIYFLTTAMCLSLIFYLPKLDQMISCEFRDNPEPIKIPGFRYPVHGKDIPEPMQNRNSDIYKVFLKYPERYRLTDGILINTFFDLEPEAIKSLQGGHDHQPGLPPIYSIGPLVQEGSSGGDDGSECIKWLDDQARDSVLYVSFGSGGTLSQPQLIELALGLELSEQKFIWVLKSPDDKSARASFFSAQSNRDPLGFLPTGFLKRTKERGLVVPSWAPQIEILSHGSTGGFLTHCGWNSTLESIVNGVPLIAWPLFAEQRTNAVVLTDDLKVALRPKDNETGVVGREEIVKVVKGLMGGEEGDVIRDRMKLLKESAAKALSEDGTSTKAISELVVKLKNQ</sequence>
<dbReference type="FunFam" id="3.40.50.2000:FF:000054">
    <property type="entry name" value="Glycosyltransferase"/>
    <property type="match status" value="1"/>
</dbReference>
<keyword evidence="6" id="KW-0472">Membrane</keyword>
<feature type="transmembrane region" description="Helical" evidence="6">
    <location>
        <begin position="130"/>
        <end position="147"/>
    </location>
</feature>
<dbReference type="Gene3D" id="3.40.50.2000">
    <property type="entry name" value="Glycogen Phosphorylase B"/>
    <property type="match status" value="2"/>
</dbReference>
<dbReference type="OrthoDB" id="5835829at2759"/>
<dbReference type="PANTHER" id="PTHR48046:SF6">
    <property type="entry name" value="GLYCOSYLTRANSFERASE"/>
    <property type="match status" value="1"/>
</dbReference>
<dbReference type="Proteomes" id="UP000323000">
    <property type="component" value="Chromosome 4"/>
</dbReference>
<evidence type="ECO:0000256" key="1">
    <source>
        <dbReference type="ARBA" id="ARBA00009995"/>
    </source>
</evidence>
<dbReference type="SUPFAM" id="SSF53756">
    <property type="entry name" value="UDP-Glycosyltransferase/glycogen phosphorylase"/>
    <property type="match status" value="1"/>
</dbReference>
<gene>
    <name evidence="7" type="ORF">EZV62_009992</name>
</gene>
<dbReference type="EMBL" id="VAHF01000004">
    <property type="protein sequence ID" value="TXG62998.1"/>
    <property type="molecule type" value="Genomic_DNA"/>
</dbReference>
<comment type="similarity">
    <text evidence="1 4">Belongs to the UDP-glycosyltransferase family.</text>
</comment>
<dbReference type="CDD" id="cd03784">
    <property type="entry name" value="GT1_Gtf-like"/>
    <property type="match status" value="1"/>
</dbReference>
<keyword evidence="2 4" id="KW-0328">Glycosyltransferase</keyword>
<evidence type="ECO:0000256" key="3">
    <source>
        <dbReference type="ARBA" id="ARBA00022679"/>
    </source>
</evidence>
<dbReference type="Pfam" id="PF00201">
    <property type="entry name" value="UDPGT"/>
    <property type="match status" value="1"/>
</dbReference>
<dbReference type="EC" id="2.4.1.-" evidence="5"/>
<organism evidence="7 8">
    <name type="scientific">Acer yangbiense</name>
    <dbReference type="NCBI Taxonomy" id="1000413"/>
    <lineage>
        <taxon>Eukaryota</taxon>
        <taxon>Viridiplantae</taxon>
        <taxon>Streptophyta</taxon>
        <taxon>Embryophyta</taxon>
        <taxon>Tracheophyta</taxon>
        <taxon>Spermatophyta</taxon>
        <taxon>Magnoliopsida</taxon>
        <taxon>eudicotyledons</taxon>
        <taxon>Gunneridae</taxon>
        <taxon>Pentapetalae</taxon>
        <taxon>rosids</taxon>
        <taxon>malvids</taxon>
        <taxon>Sapindales</taxon>
        <taxon>Sapindaceae</taxon>
        <taxon>Hippocastanoideae</taxon>
        <taxon>Acereae</taxon>
        <taxon>Acer</taxon>
    </lineage>
</organism>
<name>A0A5C7I208_9ROSI</name>
<keyword evidence="6" id="KW-1133">Transmembrane helix</keyword>
<keyword evidence="8" id="KW-1185">Reference proteome</keyword>
<protein>
    <recommendedName>
        <fullName evidence="5">Glycosyltransferase</fullName>
        <ecNumber evidence="5">2.4.1.-</ecNumber>
    </recommendedName>
</protein>
<keyword evidence="6" id="KW-0812">Transmembrane</keyword>
<evidence type="ECO:0000256" key="5">
    <source>
        <dbReference type="RuleBase" id="RU362057"/>
    </source>
</evidence>
<dbReference type="InterPro" id="IPR002213">
    <property type="entry name" value="UDP_glucos_trans"/>
</dbReference>
<keyword evidence="3 4" id="KW-0808">Transferase</keyword>
<dbReference type="AlphaFoldDB" id="A0A5C7I208"/>
<dbReference type="InterPro" id="IPR035595">
    <property type="entry name" value="UDP_glycos_trans_CS"/>
</dbReference>
<evidence type="ECO:0000256" key="2">
    <source>
        <dbReference type="ARBA" id="ARBA00022676"/>
    </source>
</evidence>
<dbReference type="PROSITE" id="PS00375">
    <property type="entry name" value="UDPGT"/>
    <property type="match status" value="1"/>
</dbReference>
<evidence type="ECO:0000313" key="8">
    <source>
        <dbReference type="Proteomes" id="UP000323000"/>
    </source>
</evidence>
<evidence type="ECO:0000313" key="7">
    <source>
        <dbReference type="EMBL" id="TXG62998.1"/>
    </source>
</evidence>
<proteinExistence type="inferred from homology"/>
<comment type="caution">
    <text evidence="7">The sequence shown here is derived from an EMBL/GenBank/DDBJ whole genome shotgun (WGS) entry which is preliminary data.</text>
</comment>
<evidence type="ECO:0000256" key="4">
    <source>
        <dbReference type="RuleBase" id="RU003718"/>
    </source>
</evidence>
<dbReference type="PANTHER" id="PTHR48046">
    <property type="entry name" value="UDP-GLYCOSYLTRANSFERASE 72E1"/>
    <property type="match status" value="1"/>
</dbReference>
<accession>A0A5C7I208</accession>
<dbReference type="GO" id="GO:0008194">
    <property type="term" value="F:UDP-glycosyltransferase activity"/>
    <property type="evidence" value="ECO:0007669"/>
    <property type="project" value="InterPro"/>
</dbReference>
<evidence type="ECO:0000256" key="6">
    <source>
        <dbReference type="SAM" id="Phobius"/>
    </source>
</evidence>
<dbReference type="FunFam" id="3.40.50.2000:FF:000051">
    <property type="entry name" value="Glycosyltransferase"/>
    <property type="match status" value="1"/>
</dbReference>